<dbReference type="GO" id="GO:0004190">
    <property type="term" value="F:aspartic-type endopeptidase activity"/>
    <property type="evidence" value="ECO:0007669"/>
    <property type="project" value="UniProtKB-KW"/>
</dbReference>
<keyword evidence="2" id="KW-0645">Protease</keyword>
<dbReference type="FunFam" id="2.40.70.10:FF:000002">
    <property type="entry name" value="Vacuolar aspartic proteinase"/>
    <property type="match status" value="1"/>
</dbReference>
<feature type="chain" id="PRO_5006387330" description="Peptidase A1 domain-containing protein" evidence="9">
    <location>
        <begin position="23"/>
        <end position="392"/>
    </location>
</feature>
<feature type="domain" description="Peptidase A1" evidence="10">
    <location>
        <begin position="76"/>
        <end position="387"/>
    </location>
</feature>
<accession>A0A0Q9X0M1</accession>
<evidence type="ECO:0000259" key="10">
    <source>
        <dbReference type="PROSITE" id="PS51767"/>
    </source>
</evidence>
<evidence type="ECO:0000256" key="8">
    <source>
        <dbReference type="PIRSR" id="PIRSR601461-2"/>
    </source>
</evidence>
<dbReference type="GO" id="GO:0006508">
    <property type="term" value="P:proteolysis"/>
    <property type="evidence" value="ECO:0007669"/>
    <property type="project" value="UniProtKB-KW"/>
</dbReference>
<feature type="active site" evidence="7">
    <location>
        <position position="94"/>
    </location>
</feature>
<proteinExistence type="inferred from homology"/>
<evidence type="ECO:0000256" key="2">
    <source>
        <dbReference type="ARBA" id="ARBA00022670"/>
    </source>
</evidence>
<comment type="similarity">
    <text evidence="1">Belongs to the peptidase A1 family.</text>
</comment>
<evidence type="ECO:0000256" key="5">
    <source>
        <dbReference type="ARBA" id="ARBA00023157"/>
    </source>
</evidence>
<evidence type="ECO:0000256" key="6">
    <source>
        <dbReference type="ARBA" id="ARBA00023180"/>
    </source>
</evidence>
<keyword evidence="9" id="KW-0732">Signal</keyword>
<keyword evidence="12" id="KW-1185">Reference proteome</keyword>
<dbReference type="PROSITE" id="PS51767">
    <property type="entry name" value="PEPTIDASE_A1"/>
    <property type="match status" value="1"/>
</dbReference>
<dbReference type="SMR" id="A0A0Q9X0M1"/>
<evidence type="ECO:0000313" key="12">
    <source>
        <dbReference type="Proteomes" id="UP000007798"/>
    </source>
</evidence>
<dbReference type="InParanoid" id="A0A0Q9X0M1"/>
<sequence length="392" mass="42679">MNKLSYVVVTVLLACLVSDSWAEVSRVQLIPKANFTRTKSSVKAEKSLLAAKYLKETTTGPTGRYLVLHNYENVAYYGVMSIGTPKKYFNIRFDTASANLWVPSMNCPSTNVACYQHAKYDSSASSTYVANGENITIKYGTESVIGYLSTDTVRSNNIPIRSQTFMEATYVPDSFINAPYAGIWGLAFQSIAVGNVTPPLDNMIAQGQLDEPLISFYLRREGTAVQGGELIFGGIDSTLYTGSLTYVPITVEGYWQFEVTAVDTNDVTLCTDCQAIADTACPLIVVPEAAYTDINDQIGAVDNGDGFAFVSCDLQSSLPDVNFNIGGTTFTLTPSDYIVEVTDDDDNTSCMSSFTYLEGNDFWILGDVFIGKFYTVFDKGNSQIGFAPAVTS</sequence>
<keyword evidence="5 8" id="KW-1015">Disulfide bond</keyword>
<dbReference type="PRINTS" id="PR00792">
    <property type="entry name" value="PEPSIN"/>
</dbReference>
<dbReference type="PROSITE" id="PS51257">
    <property type="entry name" value="PROKAR_LIPOPROTEIN"/>
    <property type="match status" value="1"/>
</dbReference>
<dbReference type="Proteomes" id="UP000007798">
    <property type="component" value="Unassembled WGS sequence"/>
</dbReference>
<dbReference type="FunCoup" id="A0A0Q9X0M1">
    <property type="interactions" value="190"/>
</dbReference>
<protein>
    <recommendedName>
        <fullName evidence="10">Peptidase A1 domain-containing protein</fullName>
    </recommendedName>
</protein>
<dbReference type="AlphaFoldDB" id="A0A0Q9X0M1"/>
<dbReference type="GO" id="GO:0005764">
    <property type="term" value="C:lysosome"/>
    <property type="evidence" value="ECO:0007669"/>
    <property type="project" value="TreeGrafter"/>
</dbReference>
<evidence type="ECO:0000256" key="1">
    <source>
        <dbReference type="ARBA" id="ARBA00007447"/>
    </source>
</evidence>
<dbReference type="FunFam" id="2.40.70.10:FF:000008">
    <property type="entry name" value="Cathepsin D"/>
    <property type="match status" value="1"/>
</dbReference>
<dbReference type="PANTHER" id="PTHR47966">
    <property type="entry name" value="BETA-SITE APP-CLEAVING ENZYME, ISOFORM A-RELATED"/>
    <property type="match status" value="1"/>
</dbReference>
<dbReference type="Pfam" id="PF00026">
    <property type="entry name" value="Asp"/>
    <property type="match status" value="1"/>
</dbReference>
<reference evidence="11 12" key="1">
    <citation type="journal article" date="2007" name="Nature">
        <title>Evolution of genes and genomes on the Drosophila phylogeny.</title>
        <authorList>
            <consortium name="Drosophila 12 Genomes Consortium"/>
            <person name="Clark A.G."/>
            <person name="Eisen M.B."/>
            <person name="Smith D.R."/>
            <person name="Bergman C.M."/>
            <person name="Oliver B."/>
            <person name="Markow T.A."/>
            <person name="Kaufman T.C."/>
            <person name="Kellis M."/>
            <person name="Gelbart W."/>
            <person name="Iyer V.N."/>
            <person name="Pollard D.A."/>
            <person name="Sackton T.B."/>
            <person name="Larracuente A.M."/>
            <person name="Singh N.D."/>
            <person name="Abad J.P."/>
            <person name="Abt D.N."/>
            <person name="Adryan B."/>
            <person name="Aguade M."/>
            <person name="Akashi H."/>
            <person name="Anderson W.W."/>
            <person name="Aquadro C.F."/>
            <person name="Ardell D.H."/>
            <person name="Arguello R."/>
            <person name="Artieri C.G."/>
            <person name="Barbash D.A."/>
            <person name="Barker D."/>
            <person name="Barsanti P."/>
            <person name="Batterham P."/>
            <person name="Batzoglou S."/>
            <person name="Begun D."/>
            <person name="Bhutkar A."/>
            <person name="Blanco E."/>
            <person name="Bosak S.A."/>
            <person name="Bradley R.K."/>
            <person name="Brand A.D."/>
            <person name="Brent M.R."/>
            <person name="Brooks A.N."/>
            <person name="Brown R.H."/>
            <person name="Butlin R.K."/>
            <person name="Caggese C."/>
            <person name="Calvi B.R."/>
            <person name="Bernardo de Carvalho A."/>
            <person name="Caspi A."/>
            <person name="Castrezana S."/>
            <person name="Celniker S.E."/>
            <person name="Chang J.L."/>
            <person name="Chapple C."/>
            <person name="Chatterji S."/>
            <person name="Chinwalla A."/>
            <person name="Civetta A."/>
            <person name="Clifton S.W."/>
            <person name="Comeron J.M."/>
            <person name="Costello J.C."/>
            <person name="Coyne J.A."/>
            <person name="Daub J."/>
            <person name="David R.G."/>
            <person name="Delcher A.L."/>
            <person name="Delehaunty K."/>
            <person name="Do C.B."/>
            <person name="Ebling H."/>
            <person name="Edwards K."/>
            <person name="Eickbush T."/>
            <person name="Evans J.D."/>
            <person name="Filipski A."/>
            <person name="Findeiss S."/>
            <person name="Freyhult E."/>
            <person name="Fulton L."/>
            <person name="Fulton R."/>
            <person name="Garcia A.C."/>
            <person name="Gardiner A."/>
            <person name="Garfield D.A."/>
            <person name="Garvin B.E."/>
            <person name="Gibson G."/>
            <person name="Gilbert D."/>
            <person name="Gnerre S."/>
            <person name="Godfrey J."/>
            <person name="Good R."/>
            <person name="Gotea V."/>
            <person name="Gravely B."/>
            <person name="Greenberg A.J."/>
            <person name="Griffiths-Jones S."/>
            <person name="Gross S."/>
            <person name="Guigo R."/>
            <person name="Gustafson E.A."/>
            <person name="Haerty W."/>
            <person name="Hahn M.W."/>
            <person name="Halligan D.L."/>
            <person name="Halpern A.L."/>
            <person name="Halter G.M."/>
            <person name="Han M.V."/>
            <person name="Heger A."/>
            <person name="Hillier L."/>
            <person name="Hinrichs A.S."/>
            <person name="Holmes I."/>
            <person name="Hoskins R.A."/>
            <person name="Hubisz M.J."/>
            <person name="Hultmark D."/>
            <person name="Huntley M.A."/>
            <person name="Jaffe D.B."/>
            <person name="Jagadeeshan S."/>
            <person name="Jeck W.R."/>
            <person name="Johnson J."/>
            <person name="Jones C.D."/>
            <person name="Jordan W.C."/>
            <person name="Karpen G.H."/>
            <person name="Kataoka E."/>
            <person name="Keightley P.D."/>
            <person name="Kheradpour P."/>
            <person name="Kirkness E.F."/>
            <person name="Koerich L.B."/>
            <person name="Kristiansen K."/>
            <person name="Kudrna D."/>
            <person name="Kulathinal R.J."/>
            <person name="Kumar S."/>
            <person name="Kwok R."/>
            <person name="Lander E."/>
            <person name="Langley C.H."/>
            <person name="Lapoint R."/>
            <person name="Lazzaro B.P."/>
            <person name="Lee S.J."/>
            <person name="Levesque L."/>
            <person name="Li R."/>
            <person name="Lin C.F."/>
            <person name="Lin M.F."/>
            <person name="Lindblad-Toh K."/>
            <person name="Llopart A."/>
            <person name="Long M."/>
            <person name="Low L."/>
            <person name="Lozovsky E."/>
            <person name="Lu J."/>
            <person name="Luo M."/>
            <person name="Machado C.A."/>
            <person name="Makalowski W."/>
            <person name="Marzo M."/>
            <person name="Matsuda M."/>
            <person name="Matzkin L."/>
            <person name="McAllister B."/>
            <person name="McBride C.S."/>
            <person name="McKernan B."/>
            <person name="McKernan K."/>
            <person name="Mendez-Lago M."/>
            <person name="Minx P."/>
            <person name="Mollenhauer M.U."/>
            <person name="Montooth K."/>
            <person name="Mount S.M."/>
            <person name="Mu X."/>
            <person name="Myers E."/>
            <person name="Negre B."/>
            <person name="Newfeld S."/>
            <person name="Nielsen R."/>
            <person name="Noor M.A."/>
            <person name="O'Grady P."/>
            <person name="Pachter L."/>
            <person name="Papaceit M."/>
            <person name="Parisi M.J."/>
            <person name="Parisi M."/>
            <person name="Parts L."/>
            <person name="Pedersen J.S."/>
            <person name="Pesole G."/>
            <person name="Phillippy A.M."/>
            <person name="Ponting C.P."/>
            <person name="Pop M."/>
            <person name="Porcelli D."/>
            <person name="Powell J.R."/>
            <person name="Prohaska S."/>
            <person name="Pruitt K."/>
            <person name="Puig M."/>
            <person name="Quesneville H."/>
            <person name="Ram K.R."/>
            <person name="Rand D."/>
            <person name="Rasmussen M.D."/>
            <person name="Reed L.K."/>
            <person name="Reenan R."/>
            <person name="Reily A."/>
            <person name="Remington K.A."/>
            <person name="Rieger T.T."/>
            <person name="Ritchie M.G."/>
            <person name="Robin C."/>
            <person name="Rogers Y.H."/>
            <person name="Rohde C."/>
            <person name="Rozas J."/>
            <person name="Rubenfield M.J."/>
            <person name="Ruiz A."/>
            <person name="Russo S."/>
            <person name="Salzberg S.L."/>
            <person name="Sanchez-Gracia A."/>
            <person name="Saranga D.J."/>
            <person name="Sato H."/>
            <person name="Schaeffer S.W."/>
            <person name="Schatz M.C."/>
            <person name="Schlenke T."/>
            <person name="Schwartz R."/>
            <person name="Segarra C."/>
            <person name="Singh R.S."/>
            <person name="Sirot L."/>
            <person name="Sirota M."/>
            <person name="Sisneros N.B."/>
            <person name="Smith C.D."/>
            <person name="Smith T.F."/>
            <person name="Spieth J."/>
            <person name="Stage D.E."/>
            <person name="Stark A."/>
            <person name="Stephan W."/>
            <person name="Strausberg R.L."/>
            <person name="Strempel S."/>
            <person name="Sturgill D."/>
            <person name="Sutton G."/>
            <person name="Sutton G.G."/>
            <person name="Tao W."/>
            <person name="Teichmann S."/>
            <person name="Tobari Y.N."/>
            <person name="Tomimura Y."/>
            <person name="Tsolas J.M."/>
            <person name="Valente V.L."/>
            <person name="Venter E."/>
            <person name="Venter J.C."/>
            <person name="Vicario S."/>
            <person name="Vieira F.G."/>
            <person name="Vilella A.J."/>
            <person name="Villasante A."/>
            <person name="Walenz B."/>
            <person name="Wang J."/>
            <person name="Wasserman M."/>
            <person name="Watts T."/>
            <person name="Wilson D."/>
            <person name="Wilson R.K."/>
            <person name="Wing R.A."/>
            <person name="Wolfner M.F."/>
            <person name="Wong A."/>
            <person name="Wong G.K."/>
            <person name="Wu C.I."/>
            <person name="Wu G."/>
            <person name="Yamamoto D."/>
            <person name="Yang H.P."/>
            <person name="Yang S.P."/>
            <person name="Yorke J.A."/>
            <person name="Yoshida K."/>
            <person name="Zdobnov E."/>
            <person name="Zhang P."/>
            <person name="Zhang Y."/>
            <person name="Zimin A.V."/>
            <person name="Baldwin J."/>
            <person name="Abdouelleil A."/>
            <person name="Abdulkadir J."/>
            <person name="Abebe A."/>
            <person name="Abera B."/>
            <person name="Abreu J."/>
            <person name="Acer S.C."/>
            <person name="Aftuck L."/>
            <person name="Alexander A."/>
            <person name="An P."/>
            <person name="Anderson E."/>
            <person name="Anderson S."/>
            <person name="Arachi H."/>
            <person name="Azer M."/>
            <person name="Bachantsang P."/>
            <person name="Barry A."/>
            <person name="Bayul T."/>
            <person name="Berlin A."/>
            <person name="Bessette D."/>
            <person name="Bloom T."/>
            <person name="Blye J."/>
            <person name="Boguslavskiy L."/>
            <person name="Bonnet C."/>
            <person name="Boukhgalter B."/>
            <person name="Bourzgui I."/>
            <person name="Brown A."/>
            <person name="Cahill P."/>
            <person name="Channer S."/>
            <person name="Cheshatsang Y."/>
            <person name="Chuda L."/>
            <person name="Citroen M."/>
            <person name="Collymore A."/>
            <person name="Cooke P."/>
            <person name="Costello M."/>
            <person name="D'Aco K."/>
            <person name="Daza R."/>
            <person name="De Haan G."/>
            <person name="DeGray S."/>
            <person name="DeMaso C."/>
            <person name="Dhargay N."/>
            <person name="Dooley K."/>
            <person name="Dooley E."/>
            <person name="Doricent M."/>
            <person name="Dorje P."/>
            <person name="Dorjee K."/>
            <person name="Dupes A."/>
            <person name="Elong R."/>
            <person name="Falk J."/>
            <person name="Farina A."/>
            <person name="Faro S."/>
            <person name="Ferguson D."/>
            <person name="Fisher S."/>
            <person name="Foley C.D."/>
            <person name="Franke A."/>
            <person name="Friedrich D."/>
            <person name="Gadbois L."/>
            <person name="Gearin G."/>
            <person name="Gearin C.R."/>
            <person name="Giannoukos G."/>
            <person name="Goode T."/>
            <person name="Graham J."/>
            <person name="Grandbois E."/>
            <person name="Grewal S."/>
            <person name="Gyaltsen K."/>
            <person name="Hafez N."/>
            <person name="Hagos B."/>
            <person name="Hall J."/>
            <person name="Henson C."/>
            <person name="Hollinger A."/>
            <person name="Honan T."/>
            <person name="Huard M.D."/>
            <person name="Hughes L."/>
            <person name="Hurhula B."/>
            <person name="Husby M.E."/>
            <person name="Kamat A."/>
            <person name="Kanga B."/>
            <person name="Kashin S."/>
            <person name="Khazanovich D."/>
            <person name="Kisner P."/>
            <person name="Lance K."/>
            <person name="Lara M."/>
            <person name="Lee W."/>
            <person name="Lennon N."/>
            <person name="Letendre F."/>
            <person name="LeVine R."/>
            <person name="Lipovsky A."/>
            <person name="Liu X."/>
            <person name="Liu J."/>
            <person name="Liu S."/>
            <person name="Lokyitsang T."/>
            <person name="Lokyitsang Y."/>
            <person name="Lubonja R."/>
            <person name="Lui A."/>
            <person name="MacDonald P."/>
            <person name="Magnisalis V."/>
            <person name="Maru K."/>
            <person name="Matthews C."/>
            <person name="McCusker W."/>
            <person name="McDonough S."/>
            <person name="Mehta T."/>
            <person name="Meldrim J."/>
            <person name="Meneus L."/>
            <person name="Mihai O."/>
            <person name="Mihalev A."/>
            <person name="Mihova T."/>
            <person name="Mittelman R."/>
            <person name="Mlenga V."/>
            <person name="Montmayeur A."/>
            <person name="Mulrain L."/>
            <person name="Navidi A."/>
            <person name="Naylor J."/>
            <person name="Negash T."/>
            <person name="Nguyen T."/>
            <person name="Nguyen N."/>
            <person name="Nicol R."/>
            <person name="Norbu C."/>
            <person name="Norbu N."/>
            <person name="Novod N."/>
            <person name="O'Neill B."/>
            <person name="Osman S."/>
            <person name="Markiewicz E."/>
            <person name="Oyono O.L."/>
            <person name="Patti C."/>
            <person name="Phunkhang P."/>
            <person name="Pierre F."/>
            <person name="Priest M."/>
            <person name="Raghuraman S."/>
            <person name="Rege F."/>
            <person name="Reyes R."/>
            <person name="Rise C."/>
            <person name="Rogov P."/>
            <person name="Ross K."/>
            <person name="Ryan E."/>
            <person name="Settipalli S."/>
            <person name="Shea T."/>
            <person name="Sherpa N."/>
            <person name="Shi L."/>
            <person name="Shih D."/>
            <person name="Sparrow T."/>
            <person name="Spaulding J."/>
            <person name="Stalker J."/>
            <person name="Stange-Thomann N."/>
            <person name="Stavropoulos S."/>
            <person name="Stone C."/>
            <person name="Strader C."/>
            <person name="Tesfaye S."/>
            <person name="Thomson T."/>
            <person name="Thoulutsang Y."/>
            <person name="Thoulutsang D."/>
            <person name="Topham K."/>
            <person name="Topping I."/>
            <person name="Tsamla T."/>
            <person name="Vassiliev H."/>
            <person name="Vo A."/>
            <person name="Wangchuk T."/>
            <person name="Wangdi T."/>
            <person name="Weiand M."/>
            <person name="Wilkinson J."/>
            <person name="Wilson A."/>
            <person name="Yadav S."/>
            <person name="Young G."/>
            <person name="Yu Q."/>
            <person name="Zembek L."/>
            <person name="Zhong D."/>
            <person name="Zimmer A."/>
            <person name="Zwirko Z."/>
            <person name="Jaffe D.B."/>
            <person name="Alvarez P."/>
            <person name="Brockman W."/>
            <person name="Butler J."/>
            <person name="Chin C."/>
            <person name="Gnerre S."/>
            <person name="Grabherr M."/>
            <person name="Kleber M."/>
            <person name="Mauceli E."/>
            <person name="MacCallum I."/>
        </authorList>
    </citation>
    <scope>NUCLEOTIDE SEQUENCE [LARGE SCALE GENOMIC DNA]</scope>
    <source>
        <strain evidence="12">Tucson 14030-0811.24</strain>
    </source>
</reference>
<dbReference type="InterPro" id="IPR033121">
    <property type="entry name" value="PEPTIDASE_A1"/>
</dbReference>
<feature type="active site" evidence="7">
    <location>
        <position position="278"/>
    </location>
</feature>
<evidence type="ECO:0000256" key="3">
    <source>
        <dbReference type="ARBA" id="ARBA00022750"/>
    </source>
</evidence>
<dbReference type="PANTHER" id="PTHR47966:SF51">
    <property type="entry name" value="BETA-SITE APP-CLEAVING ENZYME, ISOFORM A-RELATED"/>
    <property type="match status" value="1"/>
</dbReference>
<dbReference type="InterPro" id="IPR021109">
    <property type="entry name" value="Peptidase_aspartic_dom_sf"/>
</dbReference>
<dbReference type="InterPro" id="IPR001461">
    <property type="entry name" value="Aspartic_peptidase_A1"/>
</dbReference>
<dbReference type="STRING" id="7260.A0A0Q9X0M1"/>
<feature type="disulfide bond" evidence="8">
    <location>
        <begin position="107"/>
        <end position="114"/>
    </location>
</feature>
<evidence type="ECO:0000256" key="4">
    <source>
        <dbReference type="ARBA" id="ARBA00022801"/>
    </source>
</evidence>
<name>A0A0Q9X0M1_DROWI</name>
<dbReference type="EMBL" id="CH963852">
    <property type="protein sequence ID" value="KRF98290.1"/>
    <property type="molecule type" value="Genomic_DNA"/>
</dbReference>
<feature type="signal peptide" evidence="9">
    <location>
        <begin position="1"/>
        <end position="22"/>
    </location>
</feature>
<keyword evidence="4" id="KW-0378">Hydrolase</keyword>
<evidence type="ECO:0000256" key="7">
    <source>
        <dbReference type="PIRSR" id="PIRSR601461-1"/>
    </source>
</evidence>
<dbReference type="KEGG" id="dwi:26530191"/>
<dbReference type="SUPFAM" id="SSF50630">
    <property type="entry name" value="Acid proteases"/>
    <property type="match status" value="1"/>
</dbReference>
<dbReference type="OrthoDB" id="771136at2759"/>
<keyword evidence="6" id="KW-0325">Glycoprotein</keyword>
<dbReference type="Gene3D" id="2.40.70.10">
    <property type="entry name" value="Acid Proteases"/>
    <property type="match status" value="2"/>
</dbReference>
<keyword evidence="3" id="KW-0064">Aspartyl protease</keyword>
<gene>
    <name evidence="11" type="primary">Dwil\GK28189</name>
    <name evidence="11" type="ORF">Dwil_GK28189</name>
</gene>
<evidence type="ECO:0000313" key="11">
    <source>
        <dbReference type="EMBL" id="KRF98290.1"/>
    </source>
</evidence>
<organism evidence="11 12">
    <name type="scientific">Drosophila willistoni</name>
    <name type="common">Fruit fly</name>
    <dbReference type="NCBI Taxonomy" id="7260"/>
    <lineage>
        <taxon>Eukaryota</taxon>
        <taxon>Metazoa</taxon>
        <taxon>Ecdysozoa</taxon>
        <taxon>Arthropoda</taxon>
        <taxon>Hexapoda</taxon>
        <taxon>Insecta</taxon>
        <taxon>Pterygota</taxon>
        <taxon>Neoptera</taxon>
        <taxon>Endopterygota</taxon>
        <taxon>Diptera</taxon>
        <taxon>Brachycera</taxon>
        <taxon>Muscomorpha</taxon>
        <taxon>Ephydroidea</taxon>
        <taxon>Drosophilidae</taxon>
        <taxon>Drosophila</taxon>
        <taxon>Sophophora</taxon>
    </lineage>
</organism>
<evidence type="ECO:0000256" key="9">
    <source>
        <dbReference type="SAM" id="SignalP"/>
    </source>
</evidence>